<evidence type="ECO:0000256" key="7">
    <source>
        <dbReference type="ARBA" id="ARBA00023136"/>
    </source>
</evidence>
<keyword evidence="10" id="KW-1185">Reference proteome</keyword>
<keyword evidence="4" id="KW-1003">Cell membrane</keyword>
<evidence type="ECO:0000313" key="9">
    <source>
        <dbReference type="EMBL" id="AEI10213.1"/>
    </source>
</evidence>
<feature type="transmembrane region" description="Helical" evidence="8">
    <location>
        <begin position="103"/>
        <end position="125"/>
    </location>
</feature>
<sequence length="316" mass="32170">MDLHVLEENSAPLKKGAEVQRERVQHAGFISKKRPVQCASCPLPRTILAVTVGSALAVADALMQGHTRNPLADPGLLGISAGAALAVVIGFTWCGFTSVTATGVMALIGALIAATIVFAAANVVGARSDPLTLVLAGAALSAVFASITTAIIYTSTTNLDHMRMWTVGSVAGRDGSFVFSIAIALVVFTLLALFTAPHLNSLALGEDIARSLGTNILLARMLGLLFIALLAGLSTAAAGPIGFVAFAAPHVARIVAGGEVPPLVSSALTGAVLLLSADFAVRTLTPTEVPVGLVTSACGGVLLLILLARRRQAALI</sequence>
<dbReference type="InterPro" id="IPR037294">
    <property type="entry name" value="ABC_BtuC-like"/>
</dbReference>
<feature type="transmembrane region" description="Helical" evidence="8">
    <location>
        <begin position="289"/>
        <end position="308"/>
    </location>
</feature>
<proteinExistence type="inferred from homology"/>
<dbReference type="SUPFAM" id="SSF81345">
    <property type="entry name" value="ABC transporter involved in vitamin B12 uptake, BtuC"/>
    <property type="match status" value="1"/>
</dbReference>
<dbReference type="GO" id="GO:0033214">
    <property type="term" value="P:siderophore-iron import into cell"/>
    <property type="evidence" value="ECO:0007669"/>
    <property type="project" value="TreeGrafter"/>
</dbReference>
<keyword evidence="6 8" id="KW-1133">Transmembrane helix</keyword>
<organism evidence="9 10">
    <name type="scientific">Corynebacterium resistens (strain DSM 45100 / JCM 12819 / GTC 2026 / SICGH 158)</name>
    <dbReference type="NCBI Taxonomy" id="662755"/>
    <lineage>
        <taxon>Bacteria</taxon>
        <taxon>Bacillati</taxon>
        <taxon>Actinomycetota</taxon>
        <taxon>Actinomycetes</taxon>
        <taxon>Mycobacteriales</taxon>
        <taxon>Corynebacteriaceae</taxon>
        <taxon>Corynebacterium</taxon>
    </lineage>
</organism>
<dbReference type="InterPro" id="IPR000522">
    <property type="entry name" value="ABC_transptr_permease_BtuC"/>
</dbReference>
<dbReference type="HOGENOM" id="CLU_013016_1_0_11"/>
<dbReference type="Pfam" id="PF01032">
    <property type="entry name" value="FecCD"/>
    <property type="match status" value="1"/>
</dbReference>
<feature type="transmembrane region" description="Helical" evidence="8">
    <location>
        <begin position="216"/>
        <end position="248"/>
    </location>
</feature>
<reference evidence="9 10" key="1">
    <citation type="journal article" date="2012" name="BMC Genomics">
        <title>Complete genome sequence, lifestyle, and multi-drug resistance of the human pathogen Corynebacterium resistens DSM 45100 isolated from blood samples of a leukemia patient.</title>
        <authorList>
            <person name="Schroder J."/>
            <person name="Maus I."/>
            <person name="Meyer K."/>
            <person name="Wordemann S."/>
            <person name="Blom J."/>
            <person name="Jaenicke S."/>
            <person name="Schneider J."/>
            <person name="Trost E."/>
            <person name="Tauch A."/>
        </authorList>
    </citation>
    <scope>NUCLEOTIDE SEQUENCE [LARGE SCALE GENOMIC DNA]</scope>
    <source>
        <strain evidence="10">DSM 45100 / JCM 12819 / CCUG 50093 / GTC 2026 / SICGH 158</strain>
    </source>
</reference>
<keyword evidence="7 8" id="KW-0472">Membrane</keyword>
<dbReference type="GO" id="GO:0022857">
    <property type="term" value="F:transmembrane transporter activity"/>
    <property type="evidence" value="ECO:0007669"/>
    <property type="project" value="InterPro"/>
</dbReference>
<protein>
    <submittedName>
        <fullName evidence="9">Membrane protein</fullName>
    </submittedName>
</protein>
<comment type="subcellular location">
    <subcellularLocation>
        <location evidence="1">Cell membrane</location>
        <topology evidence="1">Multi-pass membrane protein</topology>
    </subcellularLocation>
</comment>
<dbReference type="Proteomes" id="UP000000492">
    <property type="component" value="Chromosome"/>
</dbReference>
<dbReference type="GO" id="GO:0005886">
    <property type="term" value="C:plasma membrane"/>
    <property type="evidence" value="ECO:0007669"/>
    <property type="project" value="UniProtKB-SubCell"/>
</dbReference>
<feature type="transmembrane region" description="Helical" evidence="8">
    <location>
        <begin position="175"/>
        <end position="196"/>
    </location>
</feature>
<gene>
    <name evidence="9" type="ordered locus">CRES_1860</name>
</gene>
<dbReference type="PANTHER" id="PTHR30472:SF1">
    <property type="entry name" value="FE(3+) DICITRATE TRANSPORT SYSTEM PERMEASE PROTEIN FECC-RELATED"/>
    <property type="match status" value="1"/>
</dbReference>
<name>F8E295_CORRG</name>
<evidence type="ECO:0000256" key="5">
    <source>
        <dbReference type="ARBA" id="ARBA00022692"/>
    </source>
</evidence>
<comment type="similarity">
    <text evidence="2">Belongs to the binding-protein-dependent transport system permease family. FecCD subfamily.</text>
</comment>
<evidence type="ECO:0000256" key="3">
    <source>
        <dbReference type="ARBA" id="ARBA00022448"/>
    </source>
</evidence>
<dbReference type="eggNOG" id="COG0609">
    <property type="taxonomic scope" value="Bacteria"/>
</dbReference>
<evidence type="ECO:0000256" key="8">
    <source>
        <dbReference type="SAM" id="Phobius"/>
    </source>
</evidence>
<dbReference type="AlphaFoldDB" id="F8E295"/>
<evidence type="ECO:0000256" key="6">
    <source>
        <dbReference type="ARBA" id="ARBA00022989"/>
    </source>
</evidence>
<feature type="transmembrane region" description="Helical" evidence="8">
    <location>
        <begin position="260"/>
        <end position="277"/>
    </location>
</feature>
<accession>F8E295</accession>
<feature type="transmembrane region" description="Helical" evidence="8">
    <location>
        <begin position="75"/>
        <end position="96"/>
    </location>
</feature>
<evidence type="ECO:0000313" key="10">
    <source>
        <dbReference type="Proteomes" id="UP000000492"/>
    </source>
</evidence>
<keyword evidence="3" id="KW-0813">Transport</keyword>
<dbReference type="KEGG" id="crd:CRES_1860"/>
<dbReference type="EMBL" id="CP002857">
    <property type="protein sequence ID" value="AEI10213.1"/>
    <property type="molecule type" value="Genomic_DNA"/>
</dbReference>
<keyword evidence="5 8" id="KW-0812">Transmembrane</keyword>
<evidence type="ECO:0000256" key="2">
    <source>
        <dbReference type="ARBA" id="ARBA00007935"/>
    </source>
</evidence>
<evidence type="ECO:0000256" key="1">
    <source>
        <dbReference type="ARBA" id="ARBA00004651"/>
    </source>
</evidence>
<dbReference type="PANTHER" id="PTHR30472">
    <property type="entry name" value="FERRIC ENTEROBACTIN TRANSPORT SYSTEM PERMEASE PROTEIN"/>
    <property type="match status" value="1"/>
</dbReference>
<dbReference type="STRING" id="662755.CRES_1860"/>
<dbReference type="Gene3D" id="1.10.3470.10">
    <property type="entry name" value="ABC transporter involved in vitamin B12 uptake, BtuC"/>
    <property type="match status" value="1"/>
</dbReference>
<feature type="transmembrane region" description="Helical" evidence="8">
    <location>
        <begin position="131"/>
        <end position="154"/>
    </location>
</feature>
<dbReference type="CDD" id="cd06550">
    <property type="entry name" value="TM_ABC_iron-siderophores_like"/>
    <property type="match status" value="1"/>
</dbReference>
<evidence type="ECO:0000256" key="4">
    <source>
        <dbReference type="ARBA" id="ARBA00022475"/>
    </source>
</evidence>